<name>A0AB38HTP3_9HYPH</name>
<feature type="transmembrane region" description="Helical" evidence="2">
    <location>
        <begin position="872"/>
        <end position="891"/>
    </location>
</feature>
<reference evidence="3 4" key="1">
    <citation type="submission" date="2019-02" db="EMBL/GenBank/DDBJ databases">
        <title>The genomic architecture of introgression among sibling species of bacteria.</title>
        <authorList>
            <person name="Cavassim M.I.A."/>
            <person name="Moeskjaer S."/>
            <person name="Moslemi C."/>
            <person name="Fields B."/>
            <person name="Bachmann A."/>
            <person name="Vilhjalmsson B."/>
            <person name="Schierup M.H."/>
            <person name="Young J.P.W."/>
            <person name="Andersen S.U."/>
        </authorList>
    </citation>
    <scope>NUCLEOTIDE SEQUENCE [LARGE SCALE GENOMIC DNA]</scope>
    <source>
        <strain evidence="3 4">SM92</strain>
        <plasmid evidence="3">pSM92_Rh03</plasmid>
    </source>
</reference>
<feature type="region of interest" description="Disordered" evidence="1">
    <location>
        <begin position="1018"/>
        <end position="1048"/>
    </location>
</feature>
<keyword evidence="2" id="KW-0472">Membrane</keyword>
<feature type="transmembrane region" description="Helical" evidence="2">
    <location>
        <begin position="846"/>
        <end position="865"/>
    </location>
</feature>
<dbReference type="InterPro" id="IPR001036">
    <property type="entry name" value="Acrflvin-R"/>
</dbReference>
<dbReference type="PRINTS" id="PR00702">
    <property type="entry name" value="ACRIFLAVINRP"/>
</dbReference>
<dbReference type="GO" id="GO:0042910">
    <property type="term" value="F:xenobiotic transmembrane transporter activity"/>
    <property type="evidence" value="ECO:0007669"/>
    <property type="project" value="TreeGrafter"/>
</dbReference>
<feature type="transmembrane region" description="Helical" evidence="2">
    <location>
        <begin position="334"/>
        <end position="351"/>
    </location>
</feature>
<dbReference type="SUPFAM" id="SSF82866">
    <property type="entry name" value="Multidrug efflux transporter AcrB transmembrane domain"/>
    <property type="match status" value="2"/>
</dbReference>
<evidence type="ECO:0000256" key="1">
    <source>
        <dbReference type="SAM" id="MobiDB-lite"/>
    </source>
</evidence>
<dbReference type="Gene3D" id="1.20.1640.10">
    <property type="entry name" value="Multidrug efflux transporter AcrB transmembrane domain"/>
    <property type="match status" value="2"/>
</dbReference>
<feature type="transmembrane region" description="Helical" evidence="2">
    <location>
        <begin position="517"/>
        <end position="536"/>
    </location>
</feature>
<dbReference type="Pfam" id="PF00873">
    <property type="entry name" value="ACR_tran"/>
    <property type="match status" value="1"/>
</dbReference>
<dbReference type="GO" id="GO:0005886">
    <property type="term" value="C:plasma membrane"/>
    <property type="evidence" value="ECO:0007669"/>
    <property type="project" value="TreeGrafter"/>
</dbReference>
<keyword evidence="2" id="KW-0812">Transmembrane</keyword>
<organism evidence="3 4">
    <name type="scientific">Rhizobium ruizarguesonis</name>
    <dbReference type="NCBI Taxonomy" id="2081791"/>
    <lineage>
        <taxon>Bacteria</taxon>
        <taxon>Pseudomonadati</taxon>
        <taxon>Pseudomonadota</taxon>
        <taxon>Alphaproteobacteria</taxon>
        <taxon>Hyphomicrobiales</taxon>
        <taxon>Rhizobiaceae</taxon>
        <taxon>Rhizobium/Agrobacterium group</taxon>
        <taxon>Rhizobium</taxon>
    </lineage>
</organism>
<feature type="transmembrane region" description="Helical" evidence="2">
    <location>
        <begin position="944"/>
        <end position="965"/>
    </location>
</feature>
<dbReference type="Gene3D" id="3.30.70.1320">
    <property type="entry name" value="Multidrug efflux transporter AcrB pore domain like"/>
    <property type="match status" value="1"/>
</dbReference>
<feature type="transmembrane region" description="Helical" evidence="2">
    <location>
        <begin position="384"/>
        <end position="405"/>
    </location>
</feature>
<accession>A0AB38HTP3</accession>
<sequence>MNFSAFSIRNPVPAILLFAMLAVGGLLAFKHLSVQNFPDMDLPTIKISATLDGAAPAQLETEVARTIEDNLASLSYLDHVTTTITDGTVSISVSFKLEKDSETALNEVRNAVDSATADLPAQMQTPSVTKVTVQSSALVTYAIRSAVLNETELSWFIDNDLTKALLSVPGVGQVNRIGGVDREVHVDLDPTTMAAFGVTATTVSAQLKSVQADTSGGLGEIGGTRQTLRTLGAVASVDALKELRIPLANGQQVRLDDVASVTDSFAERSSMAYLDGKPVVAVEIKRSNGFSDSSVAADVDAAMKQFAAKHSNVQIEEAYSTLGPIIDNYDGSMHMLYEGAILAIIVVWLFLRDWRATILSAVALPLSVIPTFLVMYLAGFSLNVVTLLALSLVVGILVDDAIVEVENIARHLQMGKRPIDAALEAANEIGLAVIATTFTLVAVFLPTAFMSGIPGLIFRQFGITAAVAVLVSLVVARLLTPMMAAYFMKAHPSEEKDGRIMRAYLAIVKAAMNRRKTTVAVTAIVVALSLATIPLLKSGFLPASDDARAQITLTMQPGATIEQTDATTTKAADIIGKLQDVTHVFSSVGSASSGGGPDSSTTSSVGSATIVAVLSPIGERDRKQSEIENDIRQALSVLPGVRIAVGGGGNGTKLEITLASDDANALDSASTALEEQLRTLQGIGAVTSTAARQAPEIQITPDFARAAALGVTSSAIAEAVRVATDGEYSADLPKLNLPQRQVPIVVRFSPETRTKLDDIKNMRVAGTNGNVDLGSIADIRIGGSPSEIDRIDRMRNVTLSVELNGRILGDVNREAQALPALQHLPSGVTLVEQGELQRSSELFQSFGLAMAIGVFCIYAILVLLFHDFLQPFTLLMALPLSLGGALVPLVVTGTSFSMSAVIGLLMLMGVVTKNSILLIEYAIMSRRQGMPRFDALVDACHKRARPIIMTTIAMACGMLPVALSLTGGDSSFRQPMAIVVIGGVMMSTLLSLVVIPVIFTFVDDLNEALKRLVHRTGPDTADAEPQASNDRAAIAFKPELSKRGQAQR</sequence>
<geneLocation type="plasmid" evidence="3">
    <name>pSM92_Rh03</name>
</geneLocation>
<proteinExistence type="predicted"/>
<dbReference type="Gene3D" id="3.30.2090.10">
    <property type="entry name" value="Multidrug efflux transporter AcrB TolC docking domain, DN and DC subdomains"/>
    <property type="match status" value="2"/>
</dbReference>
<dbReference type="PANTHER" id="PTHR32063:SF77">
    <property type="entry name" value="ACR FAMILY TRANSPORT PROTEIN"/>
    <property type="match status" value="1"/>
</dbReference>
<dbReference type="EMBL" id="SIMR01000004">
    <property type="protein sequence ID" value="TBC04569.1"/>
    <property type="molecule type" value="Genomic_DNA"/>
</dbReference>
<feature type="transmembrane region" description="Helical" evidence="2">
    <location>
        <begin position="897"/>
        <end position="923"/>
    </location>
</feature>
<protein>
    <submittedName>
        <fullName evidence="3">Efflux RND transporter permease subunit</fullName>
    </submittedName>
</protein>
<dbReference type="RefSeq" id="WP_130704562.1">
    <property type="nucleotide sequence ID" value="NZ_SIMK01000005.1"/>
</dbReference>
<evidence type="ECO:0000256" key="2">
    <source>
        <dbReference type="SAM" id="Phobius"/>
    </source>
</evidence>
<feature type="transmembrane region" description="Helical" evidence="2">
    <location>
        <begin position="425"/>
        <end position="445"/>
    </location>
</feature>
<feature type="transmembrane region" description="Helical" evidence="2">
    <location>
        <begin position="358"/>
        <end position="378"/>
    </location>
</feature>
<dbReference type="Gene3D" id="3.30.70.1440">
    <property type="entry name" value="Multidrug efflux transporter AcrB pore domain"/>
    <property type="match status" value="1"/>
</dbReference>
<dbReference type="Proteomes" id="UP000294215">
    <property type="component" value="Unassembled WGS sequence"/>
</dbReference>
<evidence type="ECO:0000313" key="3">
    <source>
        <dbReference type="EMBL" id="TBC04569.1"/>
    </source>
</evidence>
<dbReference type="AlphaFoldDB" id="A0AB38HTP3"/>
<feature type="transmembrane region" description="Helical" evidence="2">
    <location>
        <begin position="977"/>
        <end position="1002"/>
    </location>
</feature>
<dbReference type="PANTHER" id="PTHR32063">
    <property type="match status" value="1"/>
</dbReference>
<keyword evidence="2" id="KW-1133">Transmembrane helix</keyword>
<keyword evidence="3" id="KW-0614">Plasmid</keyword>
<comment type="caution">
    <text evidence="3">The sequence shown here is derived from an EMBL/GenBank/DDBJ whole genome shotgun (WGS) entry which is preliminary data.</text>
</comment>
<dbReference type="InterPro" id="IPR027463">
    <property type="entry name" value="AcrB_DN_DC_subdom"/>
</dbReference>
<dbReference type="Gene3D" id="3.30.70.1430">
    <property type="entry name" value="Multidrug efflux transporter AcrB pore domain"/>
    <property type="match status" value="2"/>
</dbReference>
<evidence type="ECO:0000313" key="4">
    <source>
        <dbReference type="Proteomes" id="UP000294215"/>
    </source>
</evidence>
<gene>
    <name evidence="3" type="ORF">ELH40_34350</name>
</gene>
<dbReference type="SUPFAM" id="SSF82693">
    <property type="entry name" value="Multidrug efflux transporter AcrB pore domain, PN1, PN2, PC1 and PC2 subdomains"/>
    <property type="match status" value="3"/>
</dbReference>
<dbReference type="SUPFAM" id="SSF82714">
    <property type="entry name" value="Multidrug efflux transporter AcrB TolC docking domain, DN and DC subdomains"/>
    <property type="match status" value="2"/>
</dbReference>
<feature type="transmembrane region" description="Helical" evidence="2">
    <location>
        <begin position="457"/>
        <end position="479"/>
    </location>
</feature>